<dbReference type="STRING" id="471853.Bcav_3844"/>
<feature type="compositionally biased region" description="Pro residues" evidence="2">
    <location>
        <begin position="329"/>
        <end position="338"/>
    </location>
</feature>
<dbReference type="KEGG" id="bcv:Bcav_3844"/>
<gene>
    <name evidence="4" type="ordered locus">Bcav_3844</name>
</gene>
<evidence type="ECO:0000259" key="3">
    <source>
        <dbReference type="Pfam" id="PF03816"/>
    </source>
</evidence>
<dbReference type="Gene3D" id="3.40.630.190">
    <property type="entry name" value="LCP protein"/>
    <property type="match status" value="1"/>
</dbReference>
<dbReference type="HOGENOM" id="CLU_016455_0_0_11"/>
<evidence type="ECO:0000313" key="4">
    <source>
        <dbReference type="EMBL" id="ACQ82086.1"/>
    </source>
</evidence>
<dbReference type="PANTHER" id="PTHR33392:SF6">
    <property type="entry name" value="POLYISOPRENYL-TEICHOIC ACID--PEPTIDOGLYCAN TEICHOIC ACID TRANSFERASE TAGU"/>
    <property type="match status" value="1"/>
</dbReference>
<dbReference type="eggNOG" id="COG1316">
    <property type="taxonomic scope" value="Bacteria"/>
</dbReference>
<evidence type="ECO:0000256" key="1">
    <source>
        <dbReference type="ARBA" id="ARBA00006068"/>
    </source>
</evidence>
<comment type="similarity">
    <text evidence="1">Belongs to the LytR/CpsA/Psr (LCP) family.</text>
</comment>
<dbReference type="Proteomes" id="UP000007962">
    <property type="component" value="Chromosome"/>
</dbReference>
<dbReference type="PANTHER" id="PTHR33392">
    <property type="entry name" value="POLYISOPRENYL-TEICHOIC ACID--PEPTIDOGLYCAN TEICHOIC ACID TRANSFERASE TAGU"/>
    <property type="match status" value="1"/>
</dbReference>
<dbReference type="Pfam" id="PF03816">
    <property type="entry name" value="LytR_cpsA_psr"/>
    <property type="match status" value="1"/>
</dbReference>
<dbReference type="InterPro" id="IPR050922">
    <property type="entry name" value="LytR/CpsA/Psr_CW_biosynth"/>
</dbReference>
<dbReference type="NCBIfam" id="TIGR00350">
    <property type="entry name" value="lytR_cpsA_psr"/>
    <property type="match status" value="1"/>
</dbReference>
<sequence length="373" mass="38213">MALAVTSFSVTFGVAAYAELQRRVDTLDIGGLVTAQTADASADGAHPEDPNAGRALDILVIGSDSRSDGAVQDEVTSELADTHLLVHVSADRSRVELVSIPRDVMVDVPACTTTGGETIPARFDQFNSAFAVGASVGGDLTSAVACDVELVQSVTGLTLDGFVVVQMGGFIEVVDALGGVDICIPAPLDVPKASLALQAGQQRLDGTQALAYARARVGVGDGSDPDRIARQQHLLAAMVEEVLSRNVLADAPALYQVVAATLGSLTTSPNLASIPEMVSLGLSLRSVGPGNVTFMTTPFEEYEAEPGRLVFTDGVEVLWESLAADVPLASPPVSPSAPPSAGEAATTPPAADDPDAATEPPPDNSAEALDAEC</sequence>
<keyword evidence="5" id="KW-1185">Reference proteome</keyword>
<evidence type="ECO:0000256" key="2">
    <source>
        <dbReference type="SAM" id="MobiDB-lite"/>
    </source>
</evidence>
<organism evidence="4 5">
    <name type="scientific">Beutenbergia cavernae (strain ATCC BAA-8 / DSM 12333 / CCUG 43141 / JCM 11478 / NBRC 16432 / NCIMB 13614 / HKI 0122)</name>
    <dbReference type="NCBI Taxonomy" id="471853"/>
    <lineage>
        <taxon>Bacteria</taxon>
        <taxon>Bacillati</taxon>
        <taxon>Actinomycetota</taxon>
        <taxon>Actinomycetes</taxon>
        <taxon>Micrococcales</taxon>
        <taxon>Beutenbergiaceae</taxon>
        <taxon>Beutenbergia</taxon>
    </lineage>
</organism>
<proteinExistence type="inferred from homology"/>
<reference evidence="4 5" key="1">
    <citation type="journal article" date="2009" name="Stand. Genomic Sci.">
        <title>Complete genome sequence of Beutenbergia cavernae type strain (HKI 0122).</title>
        <authorList>
            <person name="Land M."/>
            <person name="Pukall R."/>
            <person name="Abt B."/>
            <person name="Goker M."/>
            <person name="Rohde M."/>
            <person name="Glavina Del Rio T."/>
            <person name="Tice H."/>
            <person name="Copeland A."/>
            <person name="Cheng J.F."/>
            <person name="Lucas S."/>
            <person name="Chen F."/>
            <person name="Nolan M."/>
            <person name="Bruce D."/>
            <person name="Goodwin L."/>
            <person name="Pitluck S."/>
            <person name="Ivanova N."/>
            <person name="Mavromatis K."/>
            <person name="Ovchinnikova G."/>
            <person name="Pati A."/>
            <person name="Chen A."/>
            <person name="Palaniappan K."/>
            <person name="Hauser L."/>
            <person name="Chang Y.J."/>
            <person name="Jefferies C.C."/>
            <person name="Saunders E."/>
            <person name="Brettin T."/>
            <person name="Detter J.C."/>
            <person name="Han C."/>
            <person name="Chain P."/>
            <person name="Bristow J."/>
            <person name="Eisen J.A."/>
            <person name="Markowitz V."/>
            <person name="Hugenholtz P."/>
            <person name="Kyrpides N.C."/>
            <person name="Klenk H.P."/>
            <person name="Lapidus A."/>
        </authorList>
    </citation>
    <scope>NUCLEOTIDE SEQUENCE [LARGE SCALE GENOMIC DNA]</scope>
    <source>
        <strain evidence="5">ATCC BAA-8 / DSM 12333 / NBRC 16432</strain>
    </source>
</reference>
<dbReference type="EMBL" id="CP001618">
    <property type="protein sequence ID" value="ACQ82086.1"/>
    <property type="molecule type" value="Genomic_DNA"/>
</dbReference>
<dbReference type="InterPro" id="IPR004474">
    <property type="entry name" value="LytR_CpsA_psr"/>
</dbReference>
<feature type="domain" description="Cell envelope-related transcriptional attenuator" evidence="3">
    <location>
        <begin position="80"/>
        <end position="242"/>
    </location>
</feature>
<feature type="compositionally biased region" description="Low complexity" evidence="2">
    <location>
        <begin position="339"/>
        <end position="350"/>
    </location>
</feature>
<dbReference type="AlphaFoldDB" id="C5C4G2"/>
<feature type="region of interest" description="Disordered" evidence="2">
    <location>
        <begin position="328"/>
        <end position="373"/>
    </location>
</feature>
<accession>C5C4G2</accession>
<evidence type="ECO:0000313" key="5">
    <source>
        <dbReference type="Proteomes" id="UP000007962"/>
    </source>
</evidence>
<protein>
    <submittedName>
        <fullName evidence="4">Cell envelope-related protein transcriptional attenuator</fullName>
    </submittedName>
</protein>
<name>C5C4G2_BEUC1</name>